<evidence type="ECO:0000256" key="3">
    <source>
        <dbReference type="ARBA" id="ARBA00022989"/>
    </source>
</evidence>
<dbReference type="Pfam" id="PF01226">
    <property type="entry name" value="Form_Nir_trans"/>
    <property type="match status" value="1"/>
</dbReference>
<dbReference type="GO" id="GO:0016020">
    <property type="term" value="C:membrane"/>
    <property type="evidence" value="ECO:0007669"/>
    <property type="project" value="UniProtKB-SubCell"/>
</dbReference>
<dbReference type="PROSITE" id="PS01005">
    <property type="entry name" value="FORMATE_NITRITE_TP_1"/>
    <property type="match status" value="1"/>
</dbReference>
<evidence type="ECO:0000256" key="6">
    <source>
        <dbReference type="SAM" id="Phobius"/>
    </source>
</evidence>
<feature type="transmembrane region" description="Helical" evidence="6">
    <location>
        <begin position="61"/>
        <end position="84"/>
    </location>
</feature>
<dbReference type="AlphaFoldDB" id="A0ABD4A7N8"/>
<protein>
    <recommendedName>
        <fullName evidence="9">Transporter</fullName>
    </recommendedName>
</protein>
<dbReference type="InterPro" id="IPR024002">
    <property type="entry name" value="For/NO2_transpt_CS"/>
</dbReference>
<comment type="similarity">
    <text evidence="5">Belongs to the FNT transporter (TC 1.A.16) family.</text>
</comment>
<evidence type="ECO:0000313" key="8">
    <source>
        <dbReference type="Proteomes" id="UP000032076"/>
    </source>
</evidence>
<evidence type="ECO:0000256" key="4">
    <source>
        <dbReference type="ARBA" id="ARBA00023136"/>
    </source>
</evidence>
<keyword evidence="4 6" id="KW-0472">Membrane</keyword>
<dbReference type="PANTHER" id="PTHR30520">
    <property type="entry name" value="FORMATE TRANSPORTER-RELATED"/>
    <property type="match status" value="1"/>
</dbReference>
<name>A0ABD4A7N8_9BACI</name>
<feature type="transmembrane region" description="Helical" evidence="6">
    <location>
        <begin position="105"/>
        <end position="127"/>
    </location>
</feature>
<feature type="transmembrane region" description="Helical" evidence="6">
    <location>
        <begin position="156"/>
        <end position="173"/>
    </location>
</feature>
<accession>A0ABD4A7N8</accession>
<gene>
    <name evidence="7" type="ORF">B4167_2275</name>
</gene>
<dbReference type="EMBL" id="JXLU01000052">
    <property type="protein sequence ID" value="KIO73262.1"/>
    <property type="molecule type" value="Genomic_DNA"/>
</dbReference>
<comment type="subcellular location">
    <subcellularLocation>
        <location evidence="1">Membrane</location>
        <topology evidence="1">Multi-pass membrane protein</topology>
    </subcellularLocation>
</comment>
<evidence type="ECO:0000256" key="5">
    <source>
        <dbReference type="ARBA" id="ARBA00049660"/>
    </source>
</evidence>
<dbReference type="RefSeq" id="WP_043988450.1">
    <property type="nucleotide sequence ID" value="NZ_JAJCHI010000009.1"/>
</dbReference>
<evidence type="ECO:0000313" key="7">
    <source>
        <dbReference type="EMBL" id="KIO73262.1"/>
    </source>
</evidence>
<evidence type="ECO:0000256" key="2">
    <source>
        <dbReference type="ARBA" id="ARBA00022692"/>
    </source>
</evidence>
<evidence type="ECO:0008006" key="9">
    <source>
        <dbReference type="Google" id="ProtNLM"/>
    </source>
</evidence>
<evidence type="ECO:0000256" key="1">
    <source>
        <dbReference type="ARBA" id="ARBA00004141"/>
    </source>
</evidence>
<reference evidence="7 8" key="1">
    <citation type="submission" date="2015-01" db="EMBL/GenBank/DDBJ databases">
        <title>Draft Genome Sequences of Four Bacillus thermoamylovorans Strains, Isolated From Food Products.</title>
        <authorList>
            <person name="Krawcyk A.O."/>
            <person name="Berendsen E.M."/>
            <person name="Eijlander R.T."/>
            <person name="de Jong A."/>
            <person name="Wells-Bennik M."/>
            <person name="Kuipers O.P."/>
        </authorList>
    </citation>
    <scope>NUCLEOTIDE SEQUENCE [LARGE SCALE GENOMIC DNA]</scope>
    <source>
        <strain evidence="7 8">B4167</strain>
    </source>
</reference>
<dbReference type="PROSITE" id="PS01006">
    <property type="entry name" value="FORMATE_NITRITE_TP_2"/>
    <property type="match status" value="1"/>
</dbReference>
<comment type="caution">
    <text evidence="7">The sequence shown here is derived from an EMBL/GenBank/DDBJ whole genome shotgun (WGS) entry which is preliminary data.</text>
</comment>
<sequence length="277" mass="29955">MSTSALSTAIDTSVKKADMLKNDPKKFWTKAMLAGVYISFAVVFAFRIGDAFRATGSPATSLIGGMTFSLALVLIVIGGGELFTGNTMYMTMGSLDQKTSLKETLYVWGVTYLGNLIGVLFFTFLFVQTGLFKDIPADHYLFSAVTGKIGLTTGEMFFRGILCNWLVCLAIWLPLQTDNFAAKVMLIMMTVTSFFVSGYEHSIANMALFSISLSVPHPDTITLTGAAFNLLIVSLGNIVGGGLFVGAANWYVNKQGIEKEVTVYAADEKQEVVGKVN</sequence>
<keyword evidence="2 6" id="KW-0812">Transmembrane</keyword>
<dbReference type="InterPro" id="IPR023271">
    <property type="entry name" value="Aquaporin-like"/>
</dbReference>
<organism evidence="7 8">
    <name type="scientific">Caldibacillus thermoamylovorans</name>
    <dbReference type="NCBI Taxonomy" id="35841"/>
    <lineage>
        <taxon>Bacteria</taxon>
        <taxon>Bacillati</taxon>
        <taxon>Bacillota</taxon>
        <taxon>Bacilli</taxon>
        <taxon>Bacillales</taxon>
        <taxon>Bacillaceae</taxon>
        <taxon>Caldibacillus</taxon>
    </lineage>
</organism>
<proteinExistence type="inferred from homology"/>
<dbReference type="PANTHER" id="PTHR30520:SF8">
    <property type="entry name" value="NITRITE TRANSPORTER NIRC"/>
    <property type="match status" value="1"/>
</dbReference>
<dbReference type="Proteomes" id="UP000032076">
    <property type="component" value="Unassembled WGS sequence"/>
</dbReference>
<feature type="transmembrane region" description="Helical" evidence="6">
    <location>
        <begin position="27"/>
        <end position="49"/>
    </location>
</feature>
<feature type="transmembrane region" description="Helical" evidence="6">
    <location>
        <begin position="226"/>
        <end position="252"/>
    </location>
</feature>
<keyword evidence="3 6" id="KW-1133">Transmembrane helix</keyword>
<dbReference type="Gene3D" id="1.20.1080.10">
    <property type="entry name" value="Glycerol uptake facilitator protein"/>
    <property type="match status" value="1"/>
</dbReference>
<dbReference type="InterPro" id="IPR000292">
    <property type="entry name" value="For/NO2_transpt"/>
</dbReference>